<organism evidence="5 6">
    <name type="scientific">Rotaria sordida</name>
    <dbReference type="NCBI Taxonomy" id="392033"/>
    <lineage>
        <taxon>Eukaryota</taxon>
        <taxon>Metazoa</taxon>
        <taxon>Spiralia</taxon>
        <taxon>Gnathifera</taxon>
        <taxon>Rotifera</taxon>
        <taxon>Eurotatoria</taxon>
        <taxon>Bdelloidea</taxon>
        <taxon>Philodinida</taxon>
        <taxon>Philodinidae</taxon>
        <taxon>Rotaria</taxon>
    </lineage>
</organism>
<dbReference type="GO" id="GO:0043252">
    <property type="term" value="P:sodium-independent organic anion transport"/>
    <property type="evidence" value="ECO:0007669"/>
    <property type="project" value="TreeGrafter"/>
</dbReference>
<evidence type="ECO:0000256" key="1">
    <source>
        <dbReference type="ARBA" id="ARBA00004141"/>
    </source>
</evidence>
<gene>
    <name evidence="5" type="ORF">JBS370_LOCUS498</name>
</gene>
<evidence type="ECO:0000256" key="3">
    <source>
        <dbReference type="SAM" id="Phobius"/>
    </source>
</evidence>
<keyword evidence="2" id="KW-1015">Disulfide bond</keyword>
<evidence type="ECO:0000313" key="6">
    <source>
        <dbReference type="Proteomes" id="UP000663836"/>
    </source>
</evidence>
<dbReference type="PROSITE" id="PS50850">
    <property type="entry name" value="MFS"/>
    <property type="match status" value="1"/>
</dbReference>
<reference evidence="5" key="1">
    <citation type="submission" date="2021-02" db="EMBL/GenBank/DDBJ databases">
        <authorList>
            <person name="Nowell W R."/>
        </authorList>
    </citation>
    <scope>NUCLEOTIDE SEQUENCE</scope>
</reference>
<dbReference type="Gene3D" id="1.20.1250.20">
    <property type="entry name" value="MFS general substrate transporter like domains"/>
    <property type="match status" value="1"/>
</dbReference>
<dbReference type="PANTHER" id="PTHR11388">
    <property type="entry name" value="ORGANIC ANION TRANSPORTER"/>
    <property type="match status" value="1"/>
</dbReference>
<evidence type="ECO:0000313" key="5">
    <source>
        <dbReference type="EMBL" id="CAF3533680.1"/>
    </source>
</evidence>
<feature type="transmembrane region" description="Helical" evidence="3">
    <location>
        <begin position="103"/>
        <end position="121"/>
    </location>
</feature>
<accession>A0A818JCK4</accession>
<name>A0A818JCK4_9BILA</name>
<dbReference type="AlphaFoldDB" id="A0A818JCK4"/>
<feature type="domain" description="Major facilitator superfamily (MFS) profile" evidence="4">
    <location>
        <begin position="38"/>
        <end position="122"/>
    </location>
</feature>
<dbReference type="EMBL" id="CAJOBD010000013">
    <property type="protein sequence ID" value="CAF3533680.1"/>
    <property type="molecule type" value="Genomic_DNA"/>
</dbReference>
<comment type="subcellular location">
    <subcellularLocation>
        <location evidence="1">Membrane</location>
        <topology evidence="1">Multi-pass membrane protein</topology>
    </subcellularLocation>
</comment>
<dbReference type="GO" id="GO:0015347">
    <property type="term" value="F:sodium-independent organic anion transmembrane transporter activity"/>
    <property type="evidence" value="ECO:0007669"/>
    <property type="project" value="TreeGrafter"/>
</dbReference>
<feature type="non-terminal residue" evidence="5">
    <location>
        <position position="122"/>
    </location>
</feature>
<feature type="transmembrane region" description="Helical" evidence="3">
    <location>
        <begin position="77"/>
        <end position="97"/>
    </location>
</feature>
<proteinExistence type="predicted"/>
<feature type="transmembrane region" description="Helical" evidence="3">
    <location>
        <begin position="36"/>
        <end position="56"/>
    </location>
</feature>
<sequence>MNPITFVSNVNPELHLKYNLYGWGNVRCNGILSKPLFSYIVLCICTFIQNFSVNGANNAVISTIERVFYLNSVQSGLFLALYDLATVFSAPLVGYLGSLYSSPIFFSLNMIIVSIGNILIAS</sequence>
<dbReference type="SUPFAM" id="SSF103473">
    <property type="entry name" value="MFS general substrate transporter"/>
    <property type="match status" value="1"/>
</dbReference>
<keyword evidence="3" id="KW-0472">Membrane</keyword>
<dbReference type="Proteomes" id="UP000663836">
    <property type="component" value="Unassembled WGS sequence"/>
</dbReference>
<evidence type="ECO:0000259" key="4">
    <source>
        <dbReference type="PROSITE" id="PS50850"/>
    </source>
</evidence>
<protein>
    <recommendedName>
        <fullName evidence="4">Major facilitator superfamily (MFS) profile domain-containing protein</fullName>
    </recommendedName>
</protein>
<keyword evidence="3" id="KW-1133">Transmembrane helix</keyword>
<dbReference type="Pfam" id="PF03137">
    <property type="entry name" value="OATP"/>
    <property type="match status" value="1"/>
</dbReference>
<keyword evidence="3" id="KW-0812">Transmembrane</keyword>
<comment type="caution">
    <text evidence="5">The sequence shown here is derived from an EMBL/GenBank/DDBJ whole genome shotgun (WGS) entry which is preliminary data.</text>
</comment>
<dbReference type="InterPro" id="IPR004156">
    <property type="entry name" value="OATP"/>
</dbReference>
<dbReference type="GO" id="GO:0016323">
    <property type="term" value="C:basolateral plasma membrane"/>
    <property type="evidence" value="ECO:0007669"/>
    <property type="project" value="TreeGrafter"/>
</dbReference>
<dbReference type="InterPro" id="IPR036259">
    <property type="entry name" value="MFS_trans_sf"/>
</dbReference>
<evidence type="ECO:0000256" key="2">
    <source>
        <dbReference type="ARBA" id="ARBA00023157"/>
    </source>
</evidence>
<dbReference type="InterPro" id="IPR020846">
    <property type="entry name" value="MFS_dom"/>
</dbReference>
<dbReference type="PANTHER" id="PTHR11388:SF100">
    <property type="entry name" value="SOLUTE CARRIER ORGANIC ANION TRANSPORTER FAMILY MEMBER 4A1"/>
    <property type="match status" value="1"/>
</dbReference>